<name>A0A3S0QVU6_9FLAO</name>
<evidence type="ECO:0000313" key="1">
    <source>
        <dbReference type="EMBL" id="RTZ49639.1"/>
    </source>
</evidence>
<dbReference type="Proteomes" id="UP000276953">
    <property type="component" value="Unassembled WGS sequence"/>
</dbReference>
<protein>
    <recommendedName>
        <fullName evidence="3">RHS repeat-associated core domain-containing protein</fullName>
    </recommendedName>
</protein>
<gene>
    <name evidence="1" type="ORF">EJ377_04445</name>
</gene>
<dbReference type="AlphaFoldDB" id="A0A3S0QVU6"/>
<comment type="caution">
    <text evidence="1">The sequence shown here is derived from an EMBL/GenBank/DDBJ whole genome shotgun (WGS) entry which is preliminary data.</text>
</comment>
<dbReference type="EMBL" id="RYFC01000001">
    <property type="protein sequence ID" value="RTZ49639.1"/>
    <property type="molecule type" value="Genomic_DNA"/>
</dbReference>
<accession>A0A3S0QVU6</accession>
<dbReference type="Gene3D" id="2.180.10.10">
    <property type="entry name" value="RHS repeat-associated core"/>
    <property type="match status" value="1"/>
</dbReference>
<proteinExistence type="predicted"/>
<sequence length="85" mass="9298">MTGSTATQVDDLVYEYSGNRLTKVTENALNDTGYEGGNNVISYDANGNMKDMKDKGIQSIAYNYLNLPMSSPCNRTVSGRYCIAL</sequence>
<evidence type="ECO:0000313" key="2">
    <source>
        <dbReference type="Proteomes" id="UP000276953"/>
    </source>
</evidence>
<reference evidence="1 2" key="1">
    <citation type="submission" date="2018-12" db="EMBL/GenBank/DDBJ databases">
        <title>Draft Genome Sequence of Chryseobacterium arthrosphaerae strain ED882-96 Isolated from the Blood of a Patient with Liver Cirrhosis in Taiwan.</title>
        <authorList>
            <person name="Lin J.-N."/>
            <person name="Lai C.-H."/>
            <person name="Yang C.-H."/>
            <person name="Huang Y.-H."/>
        </authorList>
    </citation>
    <scope>NUCLEOTIDE SEQUENCE [LARGE SCALE GENOMIC DNA]</scope>
    <source>
        <strain evidence="1 2">ED882-96</strain>
    </source>
</reference>
<organism evidence="1 2">
    <name type="scientific">Chryseobacterium arthrosphaerae</name>
    <dbReference type="NCBI Taxonomy" id="651561"/>
    <lineage>
        <taxon>Bacteria</taxon>
        <taxon>Pseudomonadati</taxon>
        <taxon>Bacteroidota</taxon>
        <taxon>Flavobacteriia</taxon>
        <taxon>Flavobacteriales</taxon>
        <taxon>Weeksellaceae</taxon>
        <taxon>Chryseobacterium group</taxon>
        <taxon>Chryseobacterium</taxon>
    </lineage>
</organism>
<evidence type="ECO:0008006" key="3">
    <source>
        <dbReference type="Google" id="ProtNLM"/>
    </source>
</evidence>